<comment type="caution">
    <text evidence="1">The sequence shown here is derived from an EMBL/GenBank/DDBJ whole genome shotgun (WGS) entry which is preliminary data.</text>
</comment>
<proteinExistence type="predicted"/>
<gene>
    <name evidence="1" type="ORF">ABID19_001958</name>
</gene>
<evidence type="ECO:0000313" key="2">
    <source>
        <dbReference type="Proteomes" id="UP001549204"/>
    </source>
</evidence>
<dbReference type="Proteomes" id="UP001549204">
    <property type="component" value="Unassembled WGS sequence"/>
</dbReference>
<protein>
    <submittedName>
        <fullName evidence="1">Uncharacterized protein</fullName>
    </submittedName>
</protein>
<accession>A0ABV2GL16</accession>
<reference evidence="1 2" key="1">
    <citation type="submission" date="2024-06" db="EMBL/GenBank/DDBJ databases">
        <title>Genomic Encyclopedia of Type Strains, Phase IV (KMG-IV): sequencing the most valuable type-strain genomes for metagenomic binning, comparative biology and taxonomic classification.</title>
        <authorList>
            <person name="Goeker M."/>
        </authorList>
    </citation>
    <scope>NUCLEOTIDE SEQUENCE [LARGE SCALE GENOMIC DNA]</scope>
    <source>
        <strain evidence="1 2">DSM 100022</strain>
    </source>
</reference>
<sequence>MTNPEPMSELAHAVERVYDVFASYPLPRLLHSSPIEDAEAIFRAVSSDKLRQLSGEKLGTYAGSAIWTVGDLDDYRHFLPRVLELAIQGEPSMGFDANVIAKKLERTSWRDWPLEEQQALETLFQAAWRKTLAKHPDEGNAVPWLEGMVVAGMDVATALAAWLESPYPEAMLHCADLITGNIKKLDKGHMIVSEQVTAWLLSESLALHLFTVAVEAPLRPEDREKLAWASETIENNLKPPGN</sequence>
<organism evidence="1 2">
    <name type="scientific">Mesorhizobium robiniae</name>
    <dbReference type="NCBI Taxonomy" id="559315"/>
    <lineage>
        <taxon>Bacteria</taxon>
        <taxon>Pseudomonadati</taxon>
        <taxon>Pseudomonadota</taxon>
        <taxon>Alphaproteobacteria</taxon>
        <taxon>Hyphomicrobiales</taxon>
        <taxon>Phyllobacteriaceae</taxon>
        <taxon>Mesorhizobium</taxon>
    </lineage>
</organism>
<evidence type="ECO:0000313" key="1">
    <source>
        <dbReference type="EMBL" id="MET3578933.1"/>
    </source>
</evidence>
<name>A0ABV2GL16_9HYPH</name>
<keyword evidence="2" id="KW-1185">Reference proteome</keyword>
<dbReference type="RefSeq" id="WP_354489994.1">
    <property type="nucleotide sequence ID" value="NZ_JBEPMC010000003.1"/>
</dbReference>
<dbReference type="EMBL" id="JBEPMC010000003">
    <property type="protein sequence ID" value="MET3578933.1"/>
    <property type="molecule type" value="Genomic_DNA"/>
</dbReference>